<organism evidence="1 2">
    <name type="scientific">Desulfomarina profundi</name>
    <dbReference type="NCBI Taxonomy" id="2772557"/>
    <lineage>
        <taxon>Bacteria</taxon>
        <taxon>Pseudomonadati</taxon>
        <taxon>Thermodesulfobacteriota</taxon>
        <taxon>Desulfobulbia</taxon>
        <taxon>Desulfobulbales</taxon>
        <taxon>Desulfobulbaceae</taxon>
        <taxon>Desulfomarina</taxon>
    </lineage>
</organism>
<dbReference type="RefSeq" id="WP_228856147.1">
    <property type="nucleotide sequence ID" value="NZ_AP024086.1"/>
</dbReference>
<proteinExistence type="predicted"/>
<sequence>MITLDTIELPEELYWQDETAWVPVQQPEPARSLDGSLLVEPATMQGGRPITLVGGEDSAWVSYATVKALLAYASVAGKVMTLTLGDGREFDVMFRYHDGGPVSATPLFDSLPLADDDEFILTLRLMEVITS</sequence>
<dbReference type="Proteomes" id="UP000826725">
    <property type="component" value="Chromosome"/>
</dbReference>
<name>A0A8D5FU77_9BACT</name>
<accession>A0A8D5FU77</accession>
<keyword evidence="2" id="KW-1185">Reference proteome</keyword>
<protein>
    <submittedName>
        <fullName evidence="1">Uncharacterized protein</fullName>
    </submittedName>
</protein>
<dbReference type="AlphaFoldDB" id="A0A8D5FU77"/>
<evidence type="ECO:0000313" key="1">
    <source>
        <dbReference type="EMBL" id="BCL59972.1"/>
    </source>
</evidence>
<dbReference type="KEGG" id="dbk:DGMP_06650"/>
<evidence type="ECO:0000313" key="2">
    <source>
        <dbReference type="Proteomes" id="UP000826725"/>
    </source>
</evidence>
<dbReference type="EMBL" id="AP024086">
    <property type="protein sequence ID" value="BCL59972.1"/>
    <property type="molecule type" value="Genomic_DNA"/>
</dbReference>
<gene>
    <name evidence="1" type="ORF">DGMP_06650</name>
</gene>
<reference evidence="1" key="1">
    <citation type="submission" date="2020-09" db="EMBL/GenBank/DDBJ databases">
        <title>Desulfogranum mesoprofundum gen. nov., sp. nov., a novel mesophilic, sulfate-reducing chemolithoautotroph isolated from a deep-sea hydrothermal vent chimney in the Suiyo Seamount.</title>
        <authorList>
            <person name="Hashimoto Y."/>
            <person name="Nakagawa S."/>
        </authorList>
    </citation>
    <scope>NUCLEOTIDE SEQUENCE</scope>
    <source>
        <strain evidence="1">KT2</strain>
    </source>
</reference>